<gene>
    <name evidence="1" type="ORF">AXFE_17860</name>
</gene>
<protein>
    <submittedName>
        <fullName evidence="1">Uncharacterized protein</fullName>
    </submittedName>
</protein>
<organism evidence="1 2">
    <name type="scientific">Acidithrix ferrooxidans</name>
    <dbReference type="NCBI Taxonomy" id="1280514"/>
    <lineage>
        <taxon>Bacteria</taxon>
        <taxon>Bacillati</taxon>
        <taxon>Actinomycetota</taxon>
        <taxon>Acidimicrobiia</taxon>
        <taxon>Acidimicrobiales</taxon>
        <taxon>Acidimicrobiaceae</taxon>
        <taxon>Acidithrix</taxon>
    </lineage>
</organism>
<evidence type="ECO:0000313" key="1">
    <source>
        <dbReference type="EMBL" id="KJF17347.1"/>
    </source>
</evidence>
<comment type="caution">
    <text evidence="1">The sequence shown here is derived from an EMBL/GenBank/DDBJ whole genome shotgun (WGS) entry which is preliminary data.</text>
</comment>
<dbReference type="EMBL" id="JXYS01000049">
    <property type="protein sequence ID" value="KJF17347.1"/>
    <property type="molecule type" value="Genomic_DNA"/>
</dbReference>
<evidence type="ECO:0000313" key="2">
    <source>
        <dbReference type="Proteomes" id="UP000032360"/>
    </source>
</evidence>
<dbReference type="AlphaFoldDB" id="A0A0D8HHW2"/>
<name>A0A0D8HHW2_9ACTN</name>
<dbReference type="STRING" id="1280514.AXFE_17860"/>
<proteinExistence type="predicted"/>
<accession>A0A0D8HHW2</accession>
<dbReference type="Proteomes" id="UP000032360">
    <property type="component" value="Unassembled WGS sequence"/>
</dbReference>
<reference evidence="1 2" key="1">
    <citation type="submission" date="2015-01" db="EMBL/GenBank/DDBJ databases">
        <title>Draft genome of the acidophilic iron oxidizer Acidithrix ferrooxidans strain Py-F3.</title>
        <authorList>
            <person name="Poehlein A."/>
            <person name="Eisen S."/>
            <person name="Schloemann M."/>
            <person name="Johnson B.D."/>
            <person name="Daniel R."/>
            <person name="Muehling M."/>
        </authorList>
    </citation>
    <scope>NUCLEOTIDE SEQUENCE [LARGE SCALE GENOMIC DNA]</scope>
    <source>
        <strain evidence="1 2">Py-F3</strain>
    </source>
</reference>
<sequence>MIINPIVVISFILVAFVSARTRLDRIYQTATSGMRECSALQGGGESPFVSTLLNTWSVLAFDVPVQDVE</sequence>
<dbReference type="RefSeq" id="WP_162484447.1">
    <property type="nucleotide sequence ID" value="NZ_JXYS01000049.1"/>
</dbReference>
<keyword evidence="2" id="KW-1185">Reference proteome</keyword>